<dbReference type="Pfam" id="PF03460">
    <property type="entry name" value="NIR_SIR_ferr"/>
    <property type="match status" value="1"/>
</dbReference>
<dbReference type="PANTHER" id="PTHR11493:SF54">
    <property type="entry name" value="ANAEROBIC SULFITE REDUCTASE SUBUNIT C"/>
    <property type="match status" value="1"/>
</dbReference>
<dbReference type="InterPro" id="IPR045169">
    <property type="entry name" value="NO2/SO3_Rdtase_4Fe4S_prot"/>
</dbReference>
<dbReference type="EMBL" id="LKCM01000100">
    <property type="protein sequence ID" value="KPQ44278.1"/>
    <property type="molecule type" value="Genomic_DNA"/>
</dbReference>
<dbReference type="Pfam" id="PF00037">
    <property type="entry name" value="Fer4"/>
    <property type="match status" value="1"/>
</dbReference>
<keyword evidence="6" id="KW-0408">Iron</keyword>
<comment type="caution">
    <text evidence="9">The sequence shown here is derived from an EMBL/GenBank/DDBJ whole genome shotgun (WGS) entry which is preliminary data.</text>
</comment>
<dbReference type="InterPro" id="IPR017896">
    <property type="entry name" value="4Fe4S_Fe-S-bd"/>
</dbReference>
<dbReference type="GO" id="GO:0016002">
    <property type="term" value="F:sulfite reductase activity"/>
    <property type="evidence" value="ECO:0007669"/>
    <property type="project" value="TreeGrafter"/>
</dbReference>
<proteinExistence type="inferred from homology"/>
<dbReference type="PROSITE" id="PS00365">
    <property type="entry name" value="NIR_SIR"/>
    <property type="match status" value="1"/>
</dbReference>
<dbReference type="InterPro" id="IPR017900">
    <property type="entry name" value="4Fe4S_Fe_S_CS"/>
</dbReference>
<evidence type="ECO:0000256" key="7">
    <source>
        <dbReference type="ARBA" id="ARBA00023014"/>
    </source>
</evidence>
<gene>
    <name evidence="9" type="ORF">MPEBLZ_01139</name>
</gene>
<name>A0A0P8E1Y3_9EURY</name>
<dbReference type="GO" id="GO:0050311">
    <property type="term" value="F:sulfite reductase (ferredoxin) activity"/>
    <property type="evidence" value="ECO:0007669"/>
    <property type="project" value="TreeGrafter"/>
</dbReference>
<dbReference type="InterPro" id="IPR006067">
    <property type="entry name" value="NO2/SO3_Rdtase_4Fe4S_dom"/>
</dbReference>
<evidence type="ECO:0000256" key="1">
    <source>
        <dbReference type="ARBA" id="ARBA00010429"/>
    </source>
</evidence>
<dbReference type="PROSITE" id="PS51379">
    <property type="entry name" value="4FE4S_FER_2"/>
    <property type="match status" value="2"/>
</dbReference>
<keyword evidence="3" id="KW-0349">Heme</keyword>
<dbReference type="InterPro" id="IPR006066">
    <property type="entry name" value="NO2/SO3_Rdtase_FeS/sirohaem_BS"/>
</dbReference>
<organism evidence="9 10">
    <name type="scientific">Candidatus Methanoperedens nitratireducens</name>
    <dbReference type="NCBI Taxonomy" id="1392998"/>
    <lineage>
        <taxon>Archaea</taxon>
        <taxon>Methanobacteriati</taxon>
        <taxon>Methanobacteriota</taxon>
        <taxon>Stenosarchaea group</taxon>
        <taxon>Methanomicrobia</taxon>
        <taxon>Methanosarcinales</taxon>
        <taxon>ANME-2 cluster</taxon>
        <taxon>Candidatus Methanoperedentaceae</taxon>
        <taxon>Candidatus Methanoperedens</taxon>
    </lineage>
</organism>
<accession>A0A0P8E1Y3</accession>
<dbReference type="PANTHER" id="PTHR11493">
    <property type="entry name" value="SULFITE REDUCTASE [NADPH] SUBUNIT BETA-RELATED"/>
    <property type="match status" value="1"/>
</dbReference>
<evidence type="ECO:0000256" key="4">
    <source>
        <dbReference type="ARBA" id="ARBA00022723"/>
    </source>
</evidence>
<sequence>MTQDKKPRLITAEELKSGGFIPQRQKDLVAVRCRAPGGRLTAAKLRKLADVAEKYGDGTVHLSARMSPEILYINMKDLTSVVEELGSLWHSPIATCGSRVRVPTACGGCEYNPRGWTDTQKFATEVDRRYFCTRTHHKFKMAFTGCVIDCMRTREMDLGFQGMVKPELVESLCTGCSLCIHSCHSDALEMVNELPKRIWEMCVSCGDCINVCPSSALVAKNVGHAVYVGGKHGRNPHAAYPVAEFVPDEKVFDVIDGTLAWYKSRGKPGERIGFTIDRIGIDDYRKHMKDIFGEYLLTQKDIEQPKWKTIFWPGAAEAFPRYGDI</sequence>
<feature type="domain" description="4Fe-4S ferredoxin-type" evidence="8">
    <location>
        <begin position="194"/>
        <end position="222"/>
    </location>
</feature>
<evidence type="ECO:0000256" key="6">
    <source>
        <dbReference type="ARBA" id="ARBA00023004"/>
    </source>
</evidence>
<dbReference type="SUPFAM" id="SSF54862">
    <property type="entry name" value="4Fe-4S ferredoxins"/>
    <property type="match status" value="1"/>
</dbReference>
<dbReference type="SUPFAM" id="SSF55124">
    <property type="entry name" value="Nitrite/Sulfite reductase N-terminal domain-like"/>
    <property type="match status" value="1"/>
</dbReference>
<dbReference type="GO" id="GO:0000103">
    <property type="term" value="P:sulfate assimilation"/>
    <property type="evidence" value="ECO:0007669"/>
    <property type="project" value="TreeGrafter"/>
</dbReference>
<dbReference type="PROSITE" id="PS00198">
    <property type="entry name" value="4FE4S_FER_1"/>
    <property type="match status" value="1"/>
</dbReference>
<dbReference type="Gene3D" id="3.30.413.10">
    <property type="entry name" value="Sulfite Reductase Hemoprotein, domain 1"/>
    <property type="match status" value="1"/>
</dbReference>
<dbReference type="GO" id="GO:0046872">
    <property type="term" value="F:metal ion binding"/>
    <property type="evidence" value="ECO:0007669"/>
    <property type="project" value="UniProtKB-KW"/>
</dbReference>
<keyword evidence="7" id="KW-0411">Iron-sulfur</keyword>
<keyword evidence="4" id="KW-0479">Metal-binding</keyword>
<dbReference type="Proteomes" id="UP000050360">
    <property type="component" value="Unassembled WGS sequence"/>
</dbReference>
<dbReference type="GO" id="GO:0020037">
    <property type="term" value="F:heme binding"/>
    <property type="evidence" value="ECO:0007669"/>
    <property type="project" value="InterPro"/>
</dbReference>
<dbReference type="Pfam" id="PF01077">
    <property type="entry name" value="NIR_SIR"/>
    <property type="match status" value="1"/>
</dbReference>
<keyword evidence="2" id="KW-0004">4Fe-4S</keyword>
<protein>
    <submittedName>
        <fullName evidence="9">Sulfite reductase subunit beta</fullName>
    </submittedName>
</protein>
<keyword evidence="5" id="KW-0560">Oxidoreductase</keyword>
<comment type="similarity">
    <text evidence="1">Belongs to the nitrite and sulfite reductase 4Fe-4S domain family.</text>
</comment>
<evidence type="ECO:0000313" key="9">
    <source>
        <dbReference type="EMBL" id="KPQ44278.1"/>
    </source>
</evidence>
<dbReference type="InterPro" id="IPR005117">
    <property type="entry name" value="NiRdtase/SiRdtase_haem-b_fer"/>
</dbReference>
<dbReference type="Gene3D" id="3.90.480.10">
    <property type="entry name" value="Sulfite Reductase Hemoprotein,Domain 2"/>
    <property type="match status" value="1"/>
</dbReference>
<dbReference type="InterPro" id="IPR036136">
    <property type="entry name" value="Nit/Sulf_reduc_fer-like_dom_sf"/>
</dbReference>
<dbReference type="InterPro" id="IPR045854">
    <property type="entry name" value="NO2/SO3_Rdtase_4Fe4S_sf"/>
</dbReference>
<dbReference type="Gene3D" id="3.30.70.20">
    <property type="match status" value="1"/>
</dbReference>
<dbReference type="PATRIC" id="fig|1719120.3.peg.1222"/>
<evidence type="ECO:0000256" key="3">
    <source>
        <dbReference type="ARBA" id="ARBA00022617"/>
    </source>
</evidence>
<dbReference type="SUPFAM" id="SSF56014">
    <property type="entry name" value="Nitrite and sulphite reductase 4Fe-4S domain-like"/>
    <property type="match status" value="1"/>
</dbReference>
<dbReference type="GO" id="GO:0051539">
    <property type="term" value="F:4 iron, 4 sulfur cluster binding"/>
    <property type="evidence" value="ECO:0007669"/>
    <property type="project" value="UniProtKB-KW"/>
</dbReference>
<evidence type="ECO:0000256" key="5">
    <source>
        <dbReference type="ARBA" id="ARBA00023002"/>
    </source>
</evidence>
<dbReference type="AlphaFoldDB" id="A0A0P8E1Y3"/>
<feature type="domain" description="4Fe-4S ferredoxin-type" evidence="8">
    <location>
        <begin position="164"/>
        <end position="193"/>
    </location>
</feature>
<reference evidence="9 10" key="1">
    <citation type="submission" date="2015-09" db="EMBL/GenBank/DDBJ databases">
        <title>A metagenomics-based metabolic model of nitrate-dependent anaerobic oxidation of methane by Methanoperedens-like archaea.</title>
        <authorList>
            <person name="Arshad A."/>
            <person name="Speth D.R."/>
            <person name="De Graaf R.M."/>
            <person name="Op Den Camp H.J."/>
            <person name="Jetten M.S."/>
            <person name="Welte C.U."/>
        </authorList>
    </citation>
    <scope>NUCLEOTIDE SEQUENCE [LARGE SCALE GENOMIC DNA]</scope>
</reference>
<evidence type="ECO:0000259" key="8">
    <source>
        <dbReference type="PROSITE" id="PS51379"/>
    </source>
</evidence>
<evidence type="ECO:0000256" key="2">
    <source>
        <dbReference type="ARBA" id="ARBA00022485"/>
    </source>
</evidence>
<evidence type="ECO:0000313" key="10">
    <source>
        <dbReference type="Proteomes" id="UP000050360"/>
    </source>
</evidence>
<dbReference type="GO" id="GO:0009337">
    <property type="term" value="C:sulfite reductase complex (NADPH)"/>
    <property type="evidence" value="ECO:0007669"/>
    <property type="project" value="TreeGrafter"/>
</dbReference>